<organism evidence="1 2">
    <name type="scientific">Didymodactylos carnosus</name>
    <dbReference type="NCBI Taxonomy" id="1234261"/>
    <lineage>
        <taxon>Eukaryota</taxon>
        <taxon>Metazoa</taxon>
        <taxon>Spiralia</taxon>
        <taxon>Gnathifera</taxon>
        <taxon>Rotifera</taxon>
        <taxon>Eurotatoria</taxon>
        <taxon>Bdelloidea</taxon>
        <taxon>Philodinida</taxon>
        <taxon>Philodinidae</taxon>
        <taxon>Didymodactylos</taxon>
    </lineage>
</organism>
<proteinExistence type="predicted"/>
<dbReference type="EMBL" id="CAJOBC010083759">
    <property type="protein sequence ID" value="CAF4306511.1"/>
    <property type="molecule type" value="Genomic_DNA"/>
</dbReference>
<comment type="caution">
    <text evidence="1">The sequence shown here is derived from an EMBL/GenBank/DDBJ whole genome shotgun (WGS) entry which is preliminary data.</text>
</comment>
<dbReference type="AlphaFoldDB" id="A0A8S2TZG2"/>
<reference evidence="1" key="1">
    <citation type="submission" date="2021-02" db="EMBL/GenBank/DDBJ databases">
        <authorList>
            <person name="Nowell W R."/>
        </authorList>
    </citation>
    <scope>NUCLEOTIDE SEQUENCE</scope>
</reference>
<name>A0A8S2TZG2_9BILA</name>
<protein>
    <submittedName>
        <fullName evidence="1">Uncharacterized protein</fullName>
    </submittedName>
</protein>
<dbReference type="Proteomes" id="UP000681722">
    <property type="component" value="Unassembled WGS sequence"/>
</dbReference>
<evidence type="ECO:0000313" key="2">
    <source>
        <dbReference type="Proteomes" id="UP000681722"/>
    </source>
</evidence>
<sequence length="205" mass="23584">MPRKPKKDICKKHAIRKLAHSCNYGQLSTTHMRIQNRGALLFDLDDDDVDVDLQLHLHGIARQQLLDDLNGNLDDINQNYNLQNRADIESRFTKIQQEIKQVIPPSYSAVANKMPYKYVKRLVNNGLMKSSEDQRNWKLTPSLSLSPQTTTLLGYSSQSSGKEKQLNASLDTCVKVQLKSVNKTIKQRRLYHRPQFGQVAINFRH</sequence>
<accession>A0A8S2TZG2</accession>
<gene>
    <name evidence="1" type="ORF">SRO942_LOCUS34531</name>
</gene>
<evidence type="ECO:0000313" key="1">
    <source>
        <dbReference type="EMBL" id="CAF4306511.1"/>
    </source>
</evidence>